<dbReference type="PANTHER" id="PTHR14911">
    <property type="entry name" value="THUMP DOMAIN-CONTAINING"/>
    <property type="match status" value="1"/>
</dbReference>
<feature type="domain" description="Methyltransferase" evidence="1">
    <location>
        <begin position="205"/>
        <end position="338"/>
    </location>
</feature>
<sequence length="384" mass="42735">MSYLFFLGRSPELSQAELSVFFPEAKQITESIYQVEGDSFEYNTRTIPIPASIKILGGTVKIAEVFGNASDLDPATLAEYLLKDSNNRITFGFSTYENVPKITQGIYGEVKDMLEKEGRKARFILPKEHSILSGVAVAKQDVLEINIVKNGDAFLLSKTMSVQPFEEWSSRDYDRPFWDSKKGMLPPKAARMAVNIALGGNALAKTLLDPFCGMGTILSEAILRGAIAMAGDSAEEAIEKAKKNSMWLRSHDSTLPPITFFLSDATHISDHIRKETIDAIVTEPFMGSPKLGEGKITDKKEIKNAVKGLEKLYIGCLREWHALLKPHGVVVMALPDIVLANTKYSVKNVIDRCETLGYTTEQGPLPYSRPNAVVRRMFYKFIKR</sequence>
<dbReference type="Pfam" id="PF13847">
    <property type="entry name" value="Methyltransf_31"/>
    <property type="match status" value="1"/>
</dbReference>
<dbReference type="CDD" id="cd02440">
    <property type="entry name" value="AdoMet_MTases"/>
    <property type="match status" value="1"/>
</dbReference>
<proteinExistence type="predicted"/>
<dbReference type="PANTHER" id="PTHR14911:SF13">
    <property type="entry name" value="TRNA (GUANINE(6)-N2)-METHYLTRANSFERASE THUMP3"/>
    <property type="match status" value="1"/>
</dbReference>
<dbReference type="Proteomes" id="UP000034617">
    <property type="component" value="Unassembled WGS sequence"/>
</dbReference>
<evidence type="ECO:0000313" key="3">
    <source>
        <dbReference type="Proteomes" id="UP000034617"/>
    </source>
</evidence>
<gene>
    <name evidence="2" type="ORF">UW22_C0033G0005</name>
</gene>
<evidence type="ECO:0000259" key="1">
    <source>
        <dbReference type="Pfam" id="PF13847"/>
    </source>
</evidence>
<name>A0A0G1GPR0_9BACT</name>
<evidence type="ECO:0000313" key="2">
    <source>
        <dbReference type="EMBL" id="KKT36991.1"/>
    </source>
</evidence>
<comment type="caution">
    <text evidence="2">The sequence shown here is derived from an EMBL/GenBank/DDBJ whole genome shotgun (WGS) entry which is preliminary data.</text>
</comment>
<accession>A0A0G1GPR0</accession>
<dbReference type="InterPro" id="IPR029063">
    <property type="entry name" value="SAM-dependent_MTases_sf"/>
</dbReference>
<dbReference type="GO" id="GO:0030488">
    <property type="term" value="P:tRNA methylation"/>
    <property type="evidence" value="ECO:0007669"/>
    <property type="project" value="TreeGrafter"/>
</dbReference>
<dbReference type="InterPro" id="IPR025714">
    <property type="entry name" value="Methyltranfer_dom"/>
</dbReference>
<dbReference type="SUPFAM" id="SSF53335">
    <property type="entry name" value="S-adenosyl-L-methionine-dependent methyltransferases"/>
    <property type="match status" value="1"/>
</dbReference>
<dbReference type="AlphaFoldDB" id="A0A0G1GPR0"/>
<organism evidence="2 3">
    <name type="scientific">Candidatus Gottesmanbacteria bacterium GW2011_GWB1_44_11c</name>
    <dbReference type="NCBI Taxonomy" id="1618447"/>
    <lineage>
        <taxon>Bacteria</taxon>
        <taxon>Candidatus Gottesmaniibacteriota</taxon>
    </lineage>
</organism>
<protein>
    <recommendedName>
        <fullName evidence="1">Methyltransferase domain-containing protein</fullName>
    </recommendedName>
</protein>
<reference evidence="2 3" key="1">
    <citation type="journal article" date="2015" name="Nature">
        <title>rRNA introns, odd ribosomes, and small enigmatic genomes across a large radiation of phyla.</title>
        <authorList>
            <person name="Brown C.T."/>
            <person name="Hug L.A."/>
            <person name="Thomas B.C."/>
            <person name="Sharon I."/>
            <person name="Castelle C.J."/>
            <person name="Singh A."/>
            <person name="Wilkins M.J."/>
            <person name="Williams K.H."/>
            <person name="Banfield J.F."/>
        </authorList>
    </citation>
    <scope>NUCLEOTIDE SEQUENCE [LARGE SCALE GENOMIC DNA]</scope>
</reference>
<dbReference type="GO" id="GO:0016423">
    <property type="term" value="F:tRNA (guanine) methyltransferase activity"/>
    <property type="evidence" value="ECO:0007669"/>
    <property type="project" value="TreeGrafter"/>
</dbReference>
<dbReference type="EMBL" id="LCHM01000033">
    <property type="protein sequence ID" value="KKT36991.1"/>
    <property type="molecule type" value="Genomic_DNA"/>
</dbReference>
<dbReference type="Gene3D" id="3.40.50.150">
    <property type="entry name" value="Vaccinia Virus protein VP39"/>
    <property type="match status" value="1"/>
</dbReference>